<reference evidence="1 2" key="1">
    <citation type="journal article" date="2011" name="Science">
        <title>The ecoresponsive genome of Daphnia pulex.</title>
        <authorList>
            <person name="Colbourne J.K."/>
            <person name="Pfrender M.E."/>
            <person name="Gilbert D."/>
            <person name="Thomas W.K."/>
            <person name="Tucker A."/>
            <person name="Oakley T.H."/>
            <person name="Tokishita S."/>
            <person name="Aerts A."/>
            <person name="Arnold G.J."/>
            <person name="Basu M.K."/>
            <person name="Bauer D.J."/>
            <person name="Caceres C.E."/>
            <person name="Carmel L."/>
            <person name="Casola C."/>
            <person name="Choi J.H."/>
            <person name="Detter J.C."/>
            <person name="Dong Q."/>
            <person name="Dusheyko S."/>
            <person name="Eads B.D."/>
            <person name="Frohlich T."/>
            <person name="Geiler-Samerotte K.A."/>
            <person name="Gerlach D."/>
            <person name="Hatcher P."/>
            <person name="Jogdeo S."/>
            <person name="Krijgsveld J."/>
            <person name="Kriventseva E.V."/>
            <person name="Kultz D."/>
            <person name="Laforsch C."/>
            <person name="Lindquist E."/>
            <person name="Lopez J."/>
            <person name="Manak J.R."/>
            <person name="Muller J."/>
            <person name="Pangilinan J."/>
            <person name="Patwardhan R.P."/>
            <person name="Pitluck S."/>
            <person name="Pritham E.J."/>
            <person name="Rechtsteiner A."/>
            <person name="Rho M."/>
            <person name="Rogozin I.B."/>
            <person name="Sakarya O."/>
            <person name="Salamov A."/>
            <person name="Schaack S."/>
            <person name="Shapiro H."/>
            <person name="Shiga Y."/>
            <person name="Skalitzky C."/>
            <person name="Smith Z."/>
            <person name="Souvorov A."/>
            <person name="Sung W."/>
            <person name="Tang Z."/>
            <person name="Tsuchiya D."/>
            <person name="Tu H."/>
            <person name="Vos H."/>
            <person name="Wang M."/>
            <person name="Wolf Y.I."/>
            <person name="Yamagata H."/>
            <person name="Yamada T."/>
            <person name="Ye Y."/>
            <person name="Shaw J.R."/>
            <person name="Andrews J."/>
            <person name="Crease T.J."/>
            <person name="Tang H."/>
            <person name="Lucas S.M."/>
            <person name="Robertson H.M."/>
            <person name="Bork P."/>
            <person name="Koonin E.V."/>
            <person name="Zdobnov E.M."/>
            <person name="Grigoriev I.V."/>
            <person name="Lynch M."/>
            <person name="Boore J.L."/>
        </authorList>
    </citation>
    <scope>NUCLEOTIDE SEQUENCE [LARGE SCALE GENOMIC DNA]</scope>
</reference>
<dbReference type="EMBL" id="GL732747">
    <property type="protein sequence ID" value="EFX65381.1"/>
    <property type="molecule type" value="Genomic_DNA"/>
</dbReference>
<gene>
    <name evidence="1" type="ORF">DAPPUDRAFT_264761</name>
</gene>
<dbReference type="AlphaFoldDB" id="E9HSA1"/>
<organism evidence="1 2">
    <name type="scientific">Daphnia pulex</name>
    <name type="common">Water flea</name>
    <dbReference type="NCBI Taxonomy" id="6669"/>
    <lineage>
        <taxon>Eukaryota</taxon>
        <taxon>Metazoa</taxon>
        <taxon>Ecdysozoa</taxon>
        <taxon>Arthropoda</taxon>
        <taxon>Crustacea</taxon>
        <taxon>Branchiopoda</taxon>
        <taxon>Diplostraca</taxon>
        <taxon>Cladocera</taxon>
        <taxon>Anomopoda</taxon>
        <taxon>Daphniidae</taxon>
        <taxon>Daphnia</taxon>
    </lineage>
</organism>
<protein>
    <submittedName>
        <fullName evidence="1">Uncharacterized protein</fullName>
    </submittedName>
</protein>
<evidence type="ECO:0000313" key="2">
    <source>
        <dbReference type="Proteomes" id="UP000000305"/>
    </source>
</evidence>
<name>E9HSA1_DAPPU</name>
<dbReference type="Proteomes" id="UP000000305">
    <property type="component" value="Unassembled WGS sequence"/>
</dbReference>
<proteinExistence type="predicted"/>
<dbReference type="InParanoid" id="E9HSA1"/>
<dbReference type="HOGENOM" id="CLU_1724160_0_0_1"/>
<evidence type="ECO:0000313" key="1">
    <source>
        <dbReference type="EMBL" id="EFX65381.1"/>
    </source>
</evidence>
<accession>E9HSA1</accession>
<keyword evidence="2" id="KW-1185">Reference proteome</keyword>
<sequence>MPKADELAQNFLLLSPRNPMPWAFRINRPYLPKPKPPEFTGSQPYQHPPTAFPLPVSLTSTKDFDRVLGKTGPIALLPKIGSSYRIPISGVVGQIDVNSEGHGVWCQDDGHQGQVANVDMFREICQGCKENGPLIKSATGKWLQETVVNNAP</sequence>
<dbReference type="PhylomeDB" id="E9HSA1"/>
<dbReference type="KEGG" id="dpx:DAPPUDRAFT_264761"/>